<evidence type="ECO:0000256" key="3">
    <source>
        <dbReference type="ARBA" id="ARBA00022448"/>
    </source>
</evidence>
<dbReference type="AlphaFoldDB" id="A0A2P2DVX1"/>
<dbReference type="Proteomes" id="UP000245133">
    <property type="component" value="Unassembled WGS sequence"/>
</dbReference>
<comment type="subcellular location">
    <subcellularLocation>
        <location evidence="1">Cell membrane</location>
        <topology evidence="1">Multi-pass membrane protein</topology>
    </subcellularLocation>
</comment>
<dbReference type="PANTHER" id="PTHR30413:SF10">
    <property type="entry name" value="CAPSULE POLYSACCHARIDE EXPORT INNER-MEMBRANE PROTEIN CTRC"/>
    <property type="match status" value="1"/>
</dbReference>
<evidence type="ECO:0000256" key="8">
    <source>
        <dbReference type="ARBA" id="ARBA00023136"/>
    </source>
</evidence>
<evidence type="ECO:0000256" key="2">
    <source>
        <dbReference type="ARBA" id="ARBA00007783"/>
    </source>
</evidence>
<organism evidence="11 12">
    <name type="scientific">Leptospira ryugenii</name>
    <dbReference type="NCBI Taxonomy" id="1917863"/>
    <lineage>
        <taxon>Bacteria</taxon>
        <taxon>Pseudomonadati</taxon>
        <taxon>Spirochaetota</taxon>
        <taxon>Spirochaetia</taxon>
        <taxon>Leptospirales</taxon>
        <taxon>Leptospiraceae</taxon>
        <taxon>Leptospira</taxon>
    </lineage>
</organism>
<keyword evidence="4" id="KW-1003">Cell membrane</keyword>
<protein>
    <submittedName>
        <fullName evidence="11">Teichoic acid translocation permease protein Tag G</fullName>
    </submittedName>
</protein>
<comment type="similarity">
    <text evidence="2">Belongs to the ABC-2 integral membrane protein family.</text>
</comment>
<keyword evidence="5 9" id="KW-0812">Transmembrane</keyword>
<proteinExistence type="inferred from homology"/>
<comment type="caution">
    <text evidence="11">The sequence shown here is derived from an EMBL/GenBank/DDBJ whole genome shotgun (WGS) entry which is preliminary data.</text>
</comment>
<sequence length="111" mass="13087">MVFSLAIIWITSAVVVFVRDMSQIVAISIQFGFWITPIFWSQKILPEKYQFIISLNPAAYIVQGYRDSLIGSVWFFERQFETVFFWGITSVLLIFGMILFRRMRTHFADVM</sequence>
<evidence type="ECO:0000313" key="12">
    <source>
        <dbReference type="Proteomes" id="UP000245133"/>
    </source>
</evidence>
<reference evidence="11 12" key="1">
    <citation type="submission" date="2018-02" db="EMBL/GenBank/DDBJ databases">
        <title>Novel Leptospira species isolated from soil and water in Japan.</title>
        <authorList>
            <person name="Nakao R."/>
            <person name="Masuzawa T."/>
        </authorList>
    </citation>
    <scope>NUCLEOTIDE SEQUENCE [LARGE SCALE GENOMIC DNA]</scope>
    <source>
        <strain evidence="11 12">YH101</strain>
    </source>
</reference>
<dbReference type="GO" id="GO:0015920">
    <property type="term" value="P:lipopolysaccharide transport"/>
    <property type="evidence" value="ECO:0007669"/>
    <property type="project" value="TreeGrafter"/>
</dbReference>
<evidence type="ECO:0000256" key="1">
    <source>
        <dbReference type="ARBA" id="ARBA00004651"/>
    </source>
</evidence>
<accession>A0A2P2DVX1</accession>
<evidence type="ECO:0000256" key="6">
    <source>
        <dbReference type="ARBA" id="ARBA00022989"/>
    </source>
</evidence>
<dbReference type="Pfam" id="PF01061">
    <property type="entry name" value="ABC2_membrane"/>
    <property type="match status" value="1"/>
</dbReference>
<evidence type="ECO:0000259" key="10">
    <source>
        <dbReference type="Pfam" id="PF01061"/>
    </source>
</evidence>
<feature type="transmembrane region" description="Helical" evidence="9">
    <location>
        <begin position="83"/>
        <end position="100"/>
    </location>
</feature>
<keyword evidence="12" id="KW-1185">Reference proteome</keyword>
<evidence type="ECO:0000256" key="5">
    <source>
        <dbReference type="ARBA" id="ARBA00022692"/>
    </source>
</evidence>
<dbReference type="EMBL" id="BFBB01000002">
    <property type="protein sequence ID" value="GBF48788.1"/>
    <property type="molecule type" value="Genomic_DNA"/>
</dbReference>
<evidence type="ECO:0000256" key="4">
    <source>
        <dbReference type="ARBA" id="ARBA00022475"/>
    </source>
</evidence>
<dbReference type="InterPro" id="IPR013525">
    <property type="entry name" value="ABC2_TM"/>
</dbReference>
<evidence type="ECO:0000313" key="11">
    <source>
        <dbReference type="EMBL" id="GBF48788.1"/>
    </source>
</evidence>
<evidence type="ECO:0000256" key="9">
    <source>
        <dbReference type="SAM" id="Phobius"/>
    </source>
</evidence>
<keyword evidence="8 9" id="KW-0472">Membrane</keyword>
<feature type="domain" description="ABC-2 type transporter transmembrane" evidence="10">
    <location>
        <begin position="2"/>
        <end position="68"/>
    </location>
</feature>
<keyword evidence="6 9" id="KW-1133">Transmembrane helix</keyword>
<dbReference type="PANTHER" id="PTHR30413">
    <property type="entry name" value="INNER MEMBRANE TRANSPORT PERMEASE"/>
    <property type="match status" value="1"/>
</dbReference>
<keyword evidence="7" id="KW-0625">Polysaccharide transport</keyword>
<dbReference type="GO" id="GO:0140359">
    <property type="term" value="F:ABC-type transporter activity"/>
    <property type="evidence" value="ECO:0007669"/>
    <property type="project" value="InterPro"/>
</dbReference>
<name>A0A2P2DVX1_9LEPT</name>
<evidence type="ECO:0000256" key="7">
    <source>
        <dbReference type="ARBA" id="ARBA00023047"/>
    </source>
</evidence>
<dbReference type="GO" id="GO:0015774">
    <property type="term" value="P:polysaccharide transport"/>
    <property type="evidence" value="ECO:0007669"/>
    <property type="project" value="UniProtKB-KW"/>
</dbReference>
<gene>
    <name evidence="11" type="primary">tagG</name>
    <name evidence="11" type="ORF">LPTSP4_02880</name>
</gene>
<keyword evidence="3" id="KW-0813">Transport</keyword>
<dbReference type="GO" id="GO:0005886">
    <property type="term" value="C:plasma membrane"/>
    <property type="evidence" value="ECO:0007669"/>
    <property type="project" value="UniProtKB-SubCell"/>
</dbReference>
<keyword evidence="7" id="KW-0762">Sugar transport</keyword>